<evidence type="ECO:0000313" key="4">
    <source>
        <dbReference type="Proteomes" id="UP000317214"/>
    </source>
</evidence>
<sequence length="269" mass="28474">MTNTNNPISPDALEGSLTLQSCASALLKARAIHELLPSTPFPNGPETTEEAYAIQRKVALALTGTLGLVCGWKVGAPSPTAEPSCAPLHAATIFKGETTLPQNMCHFYGIEAEIVYRIGKNLPPQNTLWSHEDALNAIESVHPGIEIFDTRFGAVGSQTPFLHLADQGNHGALIYGDAMTNWASLNPVEEPVQLTIDDTIVAEHDGGNSAGDPIRMLIWLAQHAEKQGFPLKEGDIITTGSTTGTIFADSGSKAKAVFASLGGIKVNLP</sequence>
<name>A0A4Y6V5X1_9PROT</name>
<feature type="domain" description="Fumarylacetoacetase-like C-terminal" evidence="2">
    <location>
        <begin position="96"/>
        <end position="256"/>
    </location>
</feature>
<evidence type="ECO:0000256" key="1">
    <source>
        <dbReference type="ARBA" id="ARBA00023239"/>
    </source>
</evidence>
<dbReference type="InterPro" id="IPR036663">
    <property type="entry name" value="Fumarylacetoacetase_C_sf"/>
</dbReference>
<dbReference type="AlphaFoldDB" id="A0A4Y6V5X1"/>
<dbReference type="Gene3D" id="3.90.850.10">
    <property type="entry name" value="Fumarylacetoacetase-like, C-terminal domain"/>
    <property type="match status" value="1"/>
</dbReference>
<evidence type="ECO:0000313" key="3">
    <source>
        <dbReference type="EMBL" id="QDH25459.1"/>
    </source>
</evidence>
<organism evidence="3 4">
    <name type="scientific">Neokomagataea tanensis</name>
    <dbReference type="NCBI Taxonomy" id="661191"/>
    <lineage>
        <taxon>Bacteria</taxon>
        <taxon>Pseudomonadati</taxon>
        <taxon>Pseudomonadota</taxon>
        <taxon>Alphaproteobacteria</taxon>
        <taxon>Acetobacterales</taxon>
        <taxon>Acetobacteraceae</taxon>
        <taxon>Neokomagataea</taxon>
    </lineage>
</organism>
<reference evidence="3 4" key="1">
    <citation type="submission" date="2018-09" db="EMBL/GenBank/DDBJ databases">
        <title>The complete genome sequence of Neokomagataea tanensis NBRC 106556(T).</title>
        <authorList>
            <person name="Chua K.-O."/>
            <person name="See-Too W.-S."/>
            <person name="Hong K.-W."/>
            <person name="Yin W.-F."/>
            <person name="Chan K.-G."/>
        </authorList>
    </citation>
    <scope>NUCLEOTIDE SEQUENCE [LARGE SCALE GENOMIC DNA]</scope>
    <source>
        <strain evidence="4">AH13 \ NBRC 106556</strain>
    </source>
</reference>
<dbReference type="EMBL" id="CP032485">
    <property type="protein sequence ID" value="QDH25459.1"/>
    <property type="molecule type" value="Genomic_DNA"/>
</dbReference>
<dbReference type="GO" id="GO:0005737">
    <property type="term" value="C:cytoplasm"/>
    <property type="evidence" value="ECO:0007669"/>
    <property type="project" value="TreeGrafter"/>
</dbReference>
<accession>A0A4Y6V5X1</accession>
<protein>
    <submittedName>
        <fullName evidence="3">2-keto-4-pentenoate hydratase</fullName>
    </submittedName>
</protein>
<dbReference type="PANTHER" id="PTHR30143">
    <property type="entry name" value="ACID HYDRATASE"/>
    <property type="match status" value="1"/>
</dbReference>
<evidence type="ECO:0000259" key="2">
    <source>
        <dbReference type="Pfam" id="PF01557"/>
    </source>
</evidence>
<dbReference type="OrthoDB" id="9792137at2"/>
<dbReference type="KEGG" id="ntn:D5366_09840"/>
<dbReference type="Proteomes" id="UP000317214">
    <property type="component" value="Chromosome"/>
</dbReference>
<dbReference type="Pfam" id="PF01557">
    <property type="entry name" value="FAA_hydrolase"/>
    <property type="match status" value="1"/>
</dbReference>
<dbReference type="RefSeq" id="WP_141493393.1">
    <property type="nucleotide sequence ID" value="NZ_CP032485.1"/>
</dbReference>
<keyword evidence="1" id="KW-0456">Lyase</keyword>
<proteinExistence type="predicted"/>
<dbReference type="SUPFAM" id="SSF56529">
    <property type="entry name" value="FAH"/>
    <property type="match status" value="1"/>
</dbReference>
<dbReference type="InterPro" id="IPR011234">
    <property type="entry name" value="Fumarylacetoacetase-like_C"/>
</dbReference>
<dbReference type="GO" id="GO:0008684">
    <property type="term" value="F:2-oxopent-4-enoate hydratase activity"/>
    <property type="evidence" value="ECO:0007669"/>
    <property type="project" value="TreeGrafter"/>
</dbReference>
<keyword evidence="4" id="KW-1185">Reference proteome</keyword>
<dbReference type="PANTHER" id="PTHR30143:SF0">
    <property type="entry name" value="2-KETO-4-PENTENOATE HYDRATASE"/>
    <property type="match status" value="1"/>
</dbReference>
<gene>
    <name evidence="3" type="ORF">D5366_09840</name>
</gene>
<dbReference type="InterPro" id="IPR050772">
    <property type="entry name" value="Hydratase-Decarb/MhpD_sf"/>
</dbReference>